<protein>
    <submittedName>
        <fullName evidence="2">Uncharacterized protein</fullName>
    </submittedName>
</protein>
<evidence type="ECO:0000313" key="3">
    <source>
        <dbReference type="Proteomes" id="UP000283895"/>
    </source>
</evidence>
<dbReference type="STRING" id="356882.A0A423X536"/>
<dbReference type="AlphaFoldDB" id="A0A423X536"/>
<proteinExistence type="predicted"/>
<organism evidence="2 3">
    <name type="scientific">Cytospora schulzeri</name>
    <dbReference type="NCBI Taxonomy" id="448051"/>
    <lineage>
        <taxon>Eukaryota</taxon>
        <taxon>Fungi</taxon>
        <taxon>Dikarya</taxon>
        <taxon>Ascomycota</taxon>
        <taxon>Pezizomycotina</taxon>
        <taxon>Sordariomycetes</taxon>
        <taxon>Sordariomycetidae</taxon>
        <taxon>Diaporthales</taxon>
        <taxon>Cytosporaceae</taxon>
        <taxon>Cytospora</taxon>
    </lineage>
</organism>
<comment type="caution">
    <text evidence="2">The sequence shown here is derived from an EMBL/GenBank/DDBJ whole genome shotgun (WGS) entry which is preliminary data.</text>
</comment>
<gene>
    <name evidence="2" type="ORF">VMCG_01373</name>
</gene>
<keyword evidence="3" id="KW-1185">Reference proteome</keyword>
<evidence type="ECO:0000256" key="1">
    <source>
        <dbReference type="SAM" id="MobiDB-lite"/>
    </source>
</evidence>
<dbReference type="OrthoDB" id="3498215at2759"/>
<accession>A0A423X536</accession>
<name>A0A423X536_9PEZI</name>
<feature type="compositionally biased region" description="Low complexity" evidence="1">
    <location>
        <begin position="79"/>
        <end position="93"/>
    </location>
</feature>
<evidence type="ECO:0000313" key="2">
    <source>
        <dbReference type="EMBL" id="ROW11059.1"/>
    </source>
</evidence>
<feature type="region of interest" description="Disordered" evidence="1">
    <location>
        <begin position="54"/>
        <end position="98"/>
    </location>
</feature>
<sequence length="337" mass="36386">MDIDPASVIDPSLANMNFLDLLGPDFDLTQPSQVHPPGPKDDPAHRDIWNFEINFDTQYPPPPADGSERASNQIPPRPDLSTPSSSSQGPSAPELAPHPPGSCSCLANLYLALDSLARLPTEVEPAIRVTRGASKTAHDVIQCQTCFPPLTETLKVPITALQNTMVLGALLPSVVEAYQRILDMVEAETARAICEHRQLRFSLPGYGGVWGRLGESGRLCGMSTRYAEQWMQPAMWRLVVRALLRTDVYGINFDSGKPGDSGQCPSHLGLKDIIGQMDEKSRTRHAEIDAMVEAGLPAPTGPTGAAVHHSQARGGEEPPCRKVIQIAGEAVDRLVIA</sequence>
<dbReference type="EMBL" id="LKEA01000002">
    <property type="protein sequence ID" value="ROW11059.1"/>
    <property type="molecule type" value="Genomic_DNA"/>
</dbReference>
<dbReference type="Proteomes" id="UP000283895">
    <property type="component" value="Unassembled WGS sequence"/>
</dbReference>
<reference evidence="2 3" key="1">
    <citation type="submission" date="2015-09" db="EMBL/GenBank/DDBJ databases">
        <title>Host preference determinants of Valsa canker pathogens revealed by comparative genomics.</title>
        <authorList>
            <person name="Yin Z."/>
            <person name="Huang L."/>
        </authorList>
    </citation>
    <scope>NUCLEOTIDE SEQUENCE [LARGE SCALE GENOMIC DNA]</scope>
    <source>
        <strain evidence="2 3">03-1</strain>
    </source>
</reference>